<sequence>MGLLRLRWCWIRAVQRWWLQRARESRRAGQRVMPSWTRESRGHVANWCLDSLRVCNWRRGRTRSGLPTPVQWLQRGDMLHQEAVREE</sequence>
<keyword evidence="2" id="KW-1185">Reference proteome</keyword>
<dbReference type="EMBL" id="MU004183">
    <property type="protein sequence ID" value="KAF2500736.1"/>
    <property type="molecule type" value="Genomic_DNA"/>
</dbReference>
<organism evidence="1 2">
    <name type="scientific">Lophium mytilinum</name>
    <dbReference type="NCBI Taxonomy" id="390894"/>
    <lineage>
        <taxon>Eukaryota</taxon>
        <taxon>Fungi</taxon>
        <taxon>Dikarya</taxon>
        <taxon>Ascomycota</taxon>
        <taxon>Pezizomycotina</taxon>
        <taxon>Dothideomycetes</taxon>
        <taxon>Pleosporomycetidae</taxon>
        <taxon>Mytilinidiales</taxon>
        <taxon>Mytilinidiaceae</taxon>
        <taxon>Lophium</taxon>
    </lineage>
</organism>
<evidence type="ECO:0000313" key="1">
    <source>
        <dbReference type="EMBL" id="KAF2500736.1"/>
    </source>
</evidence>
<evidence type="ECO:0000313" key="2">
    <source>
        <dbReference type="Proteomes" id="UP000799750"/>
    </source>
</evidence>
<name>A0A6A6R8D8_9PEZI</name>
<reference evidence="1" key="1">
    <citation type="journal article" date="2020" name="Stud. Mycol.">
        <title>101 Dothideomycetes genomes: a test case for predicting lifestyles and emergence of pathogens.</title>
        <authorList>
            <person name="Haridas S."/>
            <person name="Albert R."/>
            <person name="Binder M."/>
            <person name="Bloem J."/>
            <person name="Labutti K."/>
            <person name="Salamov A."/>
            <person name="Andreopoulos B."/>
            <person name="Baker S."/>
            <person name="Barry K."/>
            <person name="Bills G."/>
            <person name="Bluhm B."/>
            <person name="Cannon C."/>
            <person name="Castanera R."/>
            <person name="Culley D."/>
            <person name="Daum C."/>
            <person name="Ezra D."/>
            <person name="Gonzalez J."/>
            <person name="Henrissat B."/>
            <person name="Kuo A."/>
            <person name="Liang C."/>
            <person name="Lipzen A."/>
            <person name="Lutzoni F."/>
            <person name="Magnuson J."/>
            <person name="Mondo S."/>
            <person name="Nolan M."/>
            <person name="Ohm R."/>
            <person name="Pangilinan J."/>
            <person name="Park H.-J."/>
            <person name="Ramirez L."/>
            <person name="Alfaro M."/>
            <person name="Sun H."/>
            <person name="Tritt A."/>
            <person name="Yoshinaga Y."/>
            <person name="Zwiers L.-H."/>
            <person name="Turgeon B."/>
            <person name="Goodwin S."/>
            <person name="Spatafora J."/>
            <person name="Crous P."/>
            <person name="Grigoriev I."/>
        </authorList>
    </citation>
    <scope>NUCLEOTIDE SEQUENCE</scope>
    <source>
        <strain evidence="1">CBS 269.34</strain>
    </source>
</reference>
<proteinExistence type="predicted"/>
<dbReference type="Proteomes" id="UP000799750">
    <property type="component" value="Unassembled WGS sequence"/>
</dbReference>
<gene>
    <name evidence="1" type="ORF">BU16DRAFT_256839</name>
</gene>
<protein>
    <submittedName>
        <fullName evidence="1">Uncharacterized protein</fullName>
    </submittedName>
</protein>
<dbReference type="AlphaFoldDB" id="A0A6A6R8D8"/>
<accession>A0A6A6R8D8</accession>